<name>A0ACC4DAK8_PURLI</name>
<evidence type="ECO:0000313" key="2">
    <source>
        <dbReference type="Proteomes" id="UP001638806"/>
    </source>
</evidence>
<comment type="caution">
    <text evidence="1">The sequence shown here is derived from an EMBL/GenBank/DDBJ whole genome shotgun (WGS) entry which is preliminary data.</text>
</comment>
<protein>
    <submittedName>
        <fullName evidence="1">Uncharacterized protein</fullName>
    </submittedName>
</protein>
<dbReference type="Proteomes" id="UP001638806">
    <property type="component" value="Unassembled WGS sequence"/>
</dbReference>
<gene>
    <name evidence="1" type="ORF">ACCO45_012805</name>
</gene>
<organism evidence="1 2">
    <name type="scientific">Purpureocillium lilacinum</name>
    <name type="common">Paecilomyces lilacinus</name>
    <dbReference type="NCBI Taxonomy" id="33203"/>
    <lineage>
        <taxon>Eukaryota</taxon>
        <taxon>Fungi</taxon>
        <taxon>Dikarya</taxon>
        <taxon>Ascomycota</taxon>
        <taxon>Pezizomycotina</taxon>
        <taxon>Sordariomycetes</taxon>
        <taxon>Hypocreomycetidae</taxon>
        <taxon>Hypocreales</taxon>
        <taxon>Ophiocordycipitaceae</taxon>
        <taxon>Purpureocillium</taxon>
    </lineage>
</organism>
<dbReference type="EMBL" id="JBGNUJ010000012">
    <property type="protein sequence ID" value="KAL3952862.1"/>
    <property type="molecule type" value="Genomic_DNA"/>
</dbReference>
<accession>A0ACC4DAK8</accession>
<evidence type="ECO:0000313" key="1">
    <source>
        <dbReference type="EMBL" id="KAL3952862.1"/>
    </source>
</evidence>
<reference evidence="1" key="1">
    <citation type="submission" date="2024-12" db="EMBL/GenBank/DDBJ databases">
        <title>Comparative genomics and development of molecular markers within Purpureocillium lilacinum and among Purpureocillium species.</title>
        <authorList>
            <person name="Yeh Z.-Y."/>
            <person name="Ni N.-T."/>
            <person name="Lo P.-H."/>
            <person name="Mushyakhwo K."/>
            <person name="Lin C.-F."/>
            <person name="Nai Y.-S."/>
        </authorList>
    </citation>
    <scope>NUCLEOTIDE SEQUENCE</scope>
    <source>
        <tissue evidence="1">Conidia</tissue>
    </source>
</reference>
<proteinExistence type="predicted"/>
<sequence>MSSQIPPNEPAGGEREGTGRRRSSVTHFALFNPFQCGPSNDFSFAGPVHYPQIRRISTTAIGLSGTSPTGPAVFGMRRGSVSSNSDSSHDSTIEGHELSEEKTQSTSTTPFVRRMSLGQSPIAGCRLERDPRNGEYPHSSYVTRKNTGICKGYPLRRFSRGRTRGIHEPRLTVTSRADQGTFNWSEQLRSRAQSLAAGGRRSSIDSRRPHGVFHHSRAQSVPDTGRTSAQTASAKTTEEPRKPDSFQERILKGDFYMD</sequence>
<keyword evidence="2" id="KW-1185">Reference proteome</keyword>